<reference evidence="1 2" key="1">
    <citation type="journal article" date="2013" name="BMC Genomics">
        <title>Genomics-driven discovery of the pneumocandin biosynthetic gene cluster in the fungus Glarea lozoyensis.</title>
        <authorList>
            <person name="Chen L."/>
            <person name="Yue Q."/>
            <person name="Zhang X."/>
            <person name="Xiang M."/>
            <person name="Wang C."/>
            <person name="Li S."/>
            <person name="Che Y."/>
            <person name="Ortiz-Lopez F.J."/>
            <person name="Bills G.F."/>
            <person name="Liu X."/>
            <person name="An Z."/>
        </authorList>
    </citation>
    <scope>NUCLEOTIDE SEQUENCE [LARGE SCALE GENOMIC DNA]</scope>
    <source>
        <strain evidence="2">ATCC 20868 / MF5171</strain>
    </source>
</reference>
<dbReference type="Gene3D" id="1.25.40.10">
    <property type="entry name" value="Tetratricopeptide repeat domain"/>
    <property type="match status" value="2"/>
</dbReference>
<dbReference type="OMA" id="CKEIHEI"/>
<dbReference type="EMBL" id="KE145363">
    <property type="protein sequence ID" value="EPE31135.1"/>
    <property type="molecule type" value="Genomic_DNA"/>
</dbReference>
<name>S3CZU8_GLAL2</name>
<dbReference type="eggNOG" id="KOG4626">
    <property type="taxonomic scope" value="Eukaryota"/>
</dbReference>
<organism evidence="1 2">
    <name type="scientific">Glarea lozoyensis (strain ATCC 20868 / MF5171)</name>
    <dbReference type="NCBI Taxonomy" id="1116229"/>
    <lineage>
        <taxon>Eukaryota</taxon>
        <taxon>Fungi</taxon>
        <taxon>Dikarya</taxon>
        <taxon>Ascomycota</taxon>
        <taxon>Pezizomycotina</taxon>
        <taxon>Leotiomycetes</taxon>
        <taxon>Helotiales</taxon>
        <taxon>Helotiaceae</taxon>
        <taxon>Glarea</taxon>
    </lineage>
</organism>
<keyword evidence="2" id="KW-1185">Reference proteome</keyword>
<dbReference type="STRING" id="1116229.S3CZU8"/>
<dbReference type="Proteomes" id="UP000016922">
    <property type="component" value="Unassembled WGS sequence"/>
</dbReference>
<dbReference type="SUPFAM" id="SSF81901">
    <property type="entry name" value="HCP-like"/>
    <property type="match status" value="1"/>
</dbReference>
<dbReference type="RefSeq" id="XP_008082546.1">
    <property type="nucleotide sequence ID" value="XM_008084355.1"/>
</dbReference>
<dbReference type="KEGG" id="glz:GLAREA_04102"/>
<dbReference type="Pfam" id="PF13374">
    <property type="entry name" value="TPR_10"/>
    <property type="match status" value="1"/>
</dbReference>
<dbReference type="OrthoDB" id="3564843at2759"/>
<dbReference type="AlphaFoldDB" id="S3CZU8"/>
<sequence length="427" mass="47275">MALDIALVAARTGLLKYNADDADRPWALFEIAKLHQSRYSNLRLPEDLEAARELYLEAAQTETDNSKKARYLNNLGIIFQYRYEATGDASDLDDFVKYTEEAALLAPESIKPAVLQNYANALQTRFYQQDNIDDLGKCIATYRIALSLPKANRPKICSSLCSALTTFFEINDAISDLEEACTHGEEAVDSTDDDNPMKALFLDSYSIALHTLYTTTQSEGYLEQATTHGLAAVILAEEHGLSNLASFRVNLGILFATKYKRDRTLDDLDDAIDQFTSADTSMNAQNPSYERLLFNMGIAFRMRFEHTGMEADLNSSIDACTKAVKLNMTNADVRAQSKTALGNAFLRKYDLHGSPDFLDDAAKLHNEALEYTQDKSSLADIYHNLGATLQARYELRGSLEDLEAALAAAEKGIQISNANLPGYAASL</sequence>
<dbReference type="HOGENOM" id="CLU_642589_0_0_1"/>
<dbReference type="GeneID" id="19463157"/>
<accession>S3CZU8</accession>
<dbReference type="InterPro" id="IPR011990">
    <property type="entry name" value="TPR-like_helical_dom_sf"/>
</dbReference>
<dbReference type="SUPFAM" id="SSF48452">
    <property type="entry name" value="TPR-like"/>
    <property type="match status" value="1"/>
</dbReference>
<protein>
    <submittedName>
        <fullName evidence="1">TPR-like protein</fullName>
    </submittedName>
</protein>
<proteinExistence type="predicted"/>
<evidence type="ECO:0000313" key="2">
    <source>
        <dbReference type="Proteomes" id="UP000016922"/>
    </source>
</evidence>
<gene>
    <name evidence="1" type="ORF">GLAREA_04102</name>
</gene>
<evidence type="ECO:0000313" key="1">
    <source>
        <dbReference type="EMBL" id="EPE31135.1"/>
    </source>
</evidence>